<dbReference type="Proteomes" id="UP000016800">
    <property type="component" value="Chromosome III"/>
</dbReference>
<dbReference type="GeneID" id="35395921"/>
<proteinExistence type="predicted"/>
<name>S0DSU0_GIBF5</name>
<dbReference type="CDD" id="cd06558">
    <property type="entry name" value="crotonase-like"/>
    <property type="match status" value="1"/>
</dbReference>
<protein>
    <recommendedName>
        <fullName evidence="3">Enoyl-CoA hydratase</fullName>
    </recommendedName>
</protein>
<reference evidence="2" key="1">
    <citation type="journal article" date="2013" name="PLoS Pathog.">
        <title>Deciphering the cryptic genome: genome-wide analyses of the rice pathogen Fusarium fujikuroi reveal complex regulation of secondary metabolism and novel metabolites.</title>
        <authorList>
            <person name="Wiemann P."/>
            <person name="Sieber C.M."/>
            <person name="von Bargen K.W."/>
            <person name="Studt L."/>
            <person name="Niehaus E.M."/>
            <person name="Espino J.J."/>
            <person name="Huss K."/>
            <person name="Michielse C.B."/>
            <person name="Albermann S."/>
            <person name="Wagner D."/>
            <person name="Bergner S.V."/>
            <person name="Connolly L.R."/>
            <person name="Fischer A."/>
            <person name="Reuter G."/>
            <person name="Kleigrewe K."/>
            <person name="Bald T."/>
            <person name="Wingfield B.D."/>
            <person name="Ophir R."/>
            <person name="Freeman S."/>
            <person name="Hippler M."/>
            <person name="Smith K.M."/>
            <person name="Brown D.W."/>
            <person name="Proctor R.H."/>
            <person name="Munsterkotter M."/>
            <person name="Freitag M."/>
            <person name="Humpf H.U."/>
            <person name="Guldener U."/>
            <person name="Tudzynski B."/>
        </authorList>
    </citation>
    <scope>NUCLEOTIDE SEQUENCE [LARGE SCALE GENOMIC DNA]</scope>
    <source>
        <strain evidence="2">CBS 195.34 / IMI 58289 / NRRL A-6831</strain>
    </source>
</reference>
<evidence type="ECO:0000313" key="2">
    <source>
        <dbReference type="Proteomes" id="UP000016800"/>
    </source>
</evidence>
<dbReference type="AlphaFoldDB" id="S0DSU0"/>
<dbReference type="RefSeq" id="XP_023427576.1">
    <property type="nucleotide sequence ID" value="XM_023574169.1"/>
</dbReference>
<dbReference type="SUPFAM" id="SSF52096">
    <property type="entry name" value="ClpP/crotonase"/>
    <property type="match status" value="1"/>
</dbReference>
<dbReference type="InterPro" id="IPR029045">
    <property type="entry name" value="ClpP/crotonase-like_dom_sf"/>
</dbReference>
<dbReference type="Gene3D" id="3.90.226.10">
    <property type="entry name" value="2-enoyl-CoA Hydratase, Chain A, domain 1"/>
    <property type="match status" value="2"/>
</dbReference>
<dbReference type="GO" id="GO:0006635">
    <property type="term" value="P:fatty acid beta-oxidation"/>
    <property type="evidence" value="ECO:0007669"/>
    <property type="project" value="TreeGrafter"/>
</dbReference>
<gene>
    <name evidence="1" type="ORF">FFUJ_02439</name>
</gene>
<sequence>MSDASLIIVDSPAHAPGVSVITLNRPEKRNAVSKAMIIEFLGALSRASADSNTKVIVITGYGSCFSGELSSKPRFLGSLLTCSTAGADIKEISTMDAEAARSCRYLEDLCHGMAAAMKAILLGTPISSEEALSCGLVCDMFKDGQVLDKTIEAAAQLAARGGVAVQLAKKAICRGLLTYFVSYCGLELMVCS</sequence>
<dbReference type="GO" id="GO:0005739">
    <property type="term" value="C:mitochondrion"/>
    <property type="evidence" value="ECO:0007669"/>
    <property type="project" value="TreeGrafter"/>
</dbReference>
<organism evidence="1 2">
    <name type="scientific">Gibberella fujikuroi (strain CBS 195.34 / IMI 58289 / NRRL A-6831)</name>
    <name type="common">Bakanae and foot rot disease fungus</name>
    <name type="synonym">Fusarium fujikuroi</name>
    <dbReference type="NCBI Taxonomy" id="1279085"/>
    <lineage>
        <taxon>Eukaryota</taxon>
        <taxon>Fungi</taxon>
        <taxon>Dikarya</taxon>
        <taxon>Ascomycota</taxon>
        <taxon>Pezizomycotina</taxon>
        <taxon>Sordariomycetes</taxon>
        <taxon>Hypocreomycetidae</taxon>
        <taxon>Hypocreales</taxon>
        <taxon>Nectriaceae</taxon>
        <taxon>Fusarium</taxon>
        <taxon>Fusarium fujikuroi species complex</taxon>
    </lineage>
</organism>
<dbReference type="InterPro" id="IPR001753">
    <property type="entry name" value="Enoyl-CoA_hydra/iso"/>
</dbReference>
<evidence type="ECO:0000313" key="1">
    <source>
        <dbReference type="EMBL" id="CCT65495.1"/>
    </source>
</evidence>
<dbReference type="PANTHER" id="PTHR11941">
    <property type="entry name" value="ENOYL-COA HYDRATASE-RELATED"/>
    <property type="match status" value="1"/>
</dbReference>
<dbReference type="EMBL" id="HF679025">
    <property type="protein sequence ID" value="CCT65495.1"/>
    <property type="molecule type" value="Genomic_DNA"/>
</dbReference>
<dbReference type="STRING" id="1279085.S0DSU0"/>
<keyword evidence="2" id="KW-1185">Reference proteome</keyword>
<dbReference type="VEuPathDB" id="FungiDB:FFUJ_02439"/>
<dbReference type="HOGENOM" id="CLU_1415279_0_0_1"/>
<evidence type="ECO:0008006" key="3">
    <source>
        <dbReference type="Google" id="ProtNLM"/>
    </source>
</evidence>
<accession>S0DSU0</accession>
<dbReference type="PANTHER" id="PTHR11941:SF166">
    <property type="entry name" value="ENOYL-COA HYDRATASE_ISOMERASE FAMILY PROTEIN (AFU_ORTHOLOGUE AFUA_8G01210)"/>
    <property type="match status" value="1"/>
</dbReference>
<dbReference type="Pfam" id="PF00378">
    <property type="entry name" value="ECH_1"/>
    <property type="match status" value="2"/>
</dbReference>